<dbReference type="PANTHER" id="PTHR24321">
    <property type="entry name" value="DEHYDROGENASES, SHORT CHAIN"/>
    <property type="match status" value="1"/>
</dbReference>
<dbReference type="InterPro" id="IPR036291">
    <property type="entry name" value="NAD(P)-bd_dom_sf"/>
</dbReference>
<dbReference type="NCBIfam" id="NF005559">
    <property type="entry name" value="PRK07231.1"/>
    <property type="match status" value="1"/>
</dbReference>
<organism evidence="3 4">
    <name type="scientific">Arthrobacter ginsengisoli</name>
    <dbReference type="NCBI Taxonomy" id="1356565"/>
    <lineage>
        <taxon>Bacteria</taxon>
        <taxon>Bacillati</taxon>
        <taxon>Actinomycetota</taxon>
        <taxon>Actinomycetes</taxon>
        <taxon>Micrococcales</taxon>
        <taxon>Micrococcaceae</taxon>
        <taxon>Arthrobacter</taxon>
    </lineage>
</organism>
<dbReference type="EMBL" id="JAVDVQ010000018">
    <property type="protein sequence ID" value="MDR7084134.1"/>
    <property type="molecule type" value="Genomic_DNA"/>
</dbReference>
<evidence type="ECO:0000313" key="3">
    <source>
        <dbReference type="EMBL" id="MDR7084134.1"/>
    </source>
</evidence>
<evidence type="ECO:0000256" key="1">
    <source>
        <dbReference type="ARBA" id="ARBA00006484"/>
    </source>
</evidence>
<dbReference type="PANTHER" id="PTHR24321:SF15">
    <property type="entry name" value="OXIDOREDUCTASE UCPA"/>
    <property type="match status" value="1"/>
</dbReference>
<comment type="caution">
    <text evidence="3">The sequence shown here is derived from an EMBL/GenBank/DDBJ whole genome shotgun (WGS) entry which is preliminary data.</text>
</comment>
<gene>
    <name evidence="3" type="ORF">J2X01_003442</name>
</gene>
<keyword evidence="4" id="KW-1185">Reference proteome</keyword>
<comment type="similarity">
    <text evidence="1">Belongs to the short-chain dehydrogenases/reductases (SDR) family.</text>
</comment>
<evidence type="ECO:0000256" key="2">
    <source>
        <dbReference type="ARBA" id="ARBA00023002"/>
    </source>
</evidence>
<dbReference type="Proteomes" id="UP001252243">
    <property type="component" value="Unassembled WGS sequence"/>
</dbReference>
<protein>
    <submittedName>
        <fullName evidence="3">NAD(P)-dependent dehydrogenase (Short-subunit alcohol dehydrogenase family)</fullName>
    </submittedName>
</protein>
<keyword evidence="2" id="KW-0560">Oxidoreductase</keyword>
<dbReference type="SUPFAM" id="SSF51735">
    <property type="entry name" value="NAD(P)-binding Rossmann-fold domains"/>
    <property type="match status" value="1"/>
</dbReference>
<name>A0ABU1UG19_9MICC</name>
<evidence type="ECO:0000313" key="4">
    <source>
        <dbReference type="Proteomes" id="UP001252243"/>
    </source>
</evidence>
<sequence>MVIISGAAMGQGESHARLLSEAGASVVLGDIDTARGGQVAEEIRAAGGRAHFVKLDVSQAADWKNIVAEAVATYGKVTGLVNNAGITSAGSVLDCEEDVWHRVIGVNQTGVYYGMKTVAPAIIDAGGGAIVNTSSTLGYYASPAAYAYQATKGAVRTMTKSAALSLGVQGIRVNAVFPGLVDTPFIDHHRSNSALDNSISRTPLGRIAQPGEISQAVLFLLSDDASYVNGAEIVVDGGMTAGSLGSLTPAPVGAKEA</sequence>
<dbReference type="PRINTS" id="PR00080">
    <property type="entry name" value="SDRFAMILY"/>
</dbReference>
<accession>A0ABU1UG19</accession>
<dbReference type="InterPro" id="IPR002347">
    <property type="entry name" value="SDR_fam"/>
</dbReference>
<dbReference type="PRINTS" id="PR00081">
    <property type="entry name" value="GDHRDH"/>
</dbReference>
<dbReference type="Pfam" id="PF13561">
    <property type="entry name" value="adh_short_C2"/>
    <property type="match status" value="1"/>
</dbReference>
<dbReference type="Gene3D" id="3.40.50.720">
    <property type="entry name" value="NAD(P)-binding Rossmann-like Domain"/>
    <property type="match status" value="1"/>
</dbReference>
<reference evidence="3 4" key="1">
    <citation type="submission" date="2023-07" db="EMBL/GenBank/DDBJ databases">
        <title>Sorghum-associated microbial communities from plants grown in Nebraska, USA.</title>
        <authorList>
            <person name="Schachtman D."/>
        </authorList>
    </citation>
    <scope>NUCLEOTIDE SEQUENCE [LARGE SCALE GENOMIC DNA]</scope>
    <source>
        <strain evidence="3 4">BE167</strain>
    </source>
</reference>
<proteinExistence type="inferred from homology"/>